<accession>A0A3G6JN09</accession>
<evidence type="ECO:0000313" key="3">
    <source>
        <dbReference type="EMBL" id="AZA24333.1"/>
    </source>
</evidence>
<feature type="domain" description="DUF4832" evidence="1">
    <location>
        <begin position="16"/>
        <end position="110"/>
    </location>
</feature>
<sequence length="151" mass="16863">MTFLGQKVAEDIGDGQAAYKELLKNMGYRLWVSRLTISKGENKHDITLNLENSRVAPLYGDWTVVLYLCDASGKVVQSQDLDCRLSELLPNQTAELKASFAYSKNQNYQVKFGILSPTTQVPSVHFAMKGFEGEVMPKLATIQKDQKGTDK</sequence>
<dbReference type="AlphaFoldDB" id="A0A3G6JN09"/>
<dbReference type="RefSeq" id="WP_024009932.1">
    <property type="nucleotide sequence ID" value="NZ_CP046134.1"/>
</dbReference>
<dbReference type="EMBL" id="CP029252">
    <property type="protein sequence ID" value="AZA24333.1"/>
    <property type="molecule type" value="Genomic_DNA"/>
</dbReference>
<protein>
    <submittedName>
        <fullName evidence="2">DUF4832 domain-containing protein</fullName>
    </submittedName>
</protein>
<organism evidence="2">
    <name type="scientific">Streptococcus thermophilus</name>
    <dbReference type="NCBI Taxonomy" id="1308"/>
    <lineage>
        <taxon>Bacteria</taxon>
        <taxon>Bacillati</taxon>
        <taxon>Bacillota</taxon>
        <taxon>Bacilli</taxon>
        <taxon>Lactobacillales</taxon>
        <taxon>Streptococcaceae</taxon>
        <taxon>Streptococcus</taxon>
    </lineage>
</organism>
<reference evidence="2" key="1">
    <citation type="submission" date="2018-07" db="EMBL/GenBank/DDBJ databases">
        <authorList>
            <person name="Somerville V."/>
        </authorList>
    </citation>
    <scope>NUCLEOTIDE SEQUENCE</scope>
    <source>
        <strain evidence="3">NWC_1_1</strain>
        <strain evidence="2">NWC_2_1</strain>
    </source>
</reference>
<evidence type="ECO:0000313" key="2">
    <source>
        <dbReference type="EMBL" id="AZA19056.1"/>
    </source>
</evidence>
<dbReference type="Pfam" id="PF16116">
    <property type="entry name" value="DUF4832"/>
    <property type="match status" value="1"/>
</dbReference>
<evidence type="ECO:0000259" key="1">
    <source>
        <dbReference type="Pfam" id="PF16116"/>
    </source>
</evidence>
<dbReference type="EMBL" id="CP031021">
    <property type="protein sequence ID" value="AZA19056.1"/>
    <property type="molecule type" value="Genomic_DNA"/>
</dbReference>
<proteinExistence type="predicted"/>
<dbReference type="InterPro" id="IPR032267">
    <property type="entry name" value="DUF4832"/>
</dbReference>
<gene>
    <name evidence="3" type="ORF">DF198_05645</name>
    <name evidence="2" type="ORF">DQL92_05840</name>
</gene>
<name>A0A3G6JN09_STRTR</name>